<protein>
    <submittedName>
        <fullName evidence="1">Uncharacterized protein</fullName>
    </submittedName>
</protein>
<name>A0A1W1UDF2_9DEIO</name>
<keyword evidence="2" id="KW-1185">Reference proteome</keyword>
<proteinExistence type="predicted"/>
<evidence type="ECO:0000313" key="1">
    <source>
        <dbReference type="EMBL" id="SMB79107.1"/>
    </source>
</evidence>
<accession>A0A1W1UDF2</accession>
<dbReference type="EMBL" id="FWWU01000003">
    <property type="protein sequence ID" value="SMB79107.1"/>
    <property type="molecule type" value="Genomic_DNA"/>
</dbReference>
<dbReference type="AlphaFoldDB" id="A0A1W1UDF2"/>
<organism evidence="1 2">
    <name type="scientific">Deinococcus hopiensis KR-140</name>
    <dbReference type="NCBI Taxonomy" id="695939"/>
    <lineage>
        <taxon>Bacteria</taxon>
        <taxon>Thermotogati</taxon>
        <taxon>Deinococcota</taxon>
        <taxon>Deinococci</taxon>
        <taxon>Deinococcales</taxon>
        <taxon>Deinococcaceae</taxon>
        <taxon>Deinococcus</taxon>
    </lineage>
</organism>
<evidence type="ECO:0000313" key="2">
    <source>
        <dbReference type="Proteomes" id="UP000192582"/>
    </source>
</evidence>
<dbReference type="RefSeq" id="WP_245808105.1">
    <property type="nucleotide sequence ID" value="NZ_FWWU01000003.1"/>
</dbReference>
<reference evidence="1 2" key="1">
    <citation type="submission" date="2017-04" db="EMBL/GenBank/DDBJ databases">
        <authorList>
            <person name="Afonso C.L."/>
            <person name="Miller P.J."/>
            <person name="Scott M.A."/>
            <person name="Spackman E."/>
            <person name="Goraichik I."/>
            <person name="Dimitrov K.M."/>
            <person name="Suarez D.L."/>
            <person name="Swayne D.E."/>
        </authorList>
    </citation>
    <scope>NUCLEOTIDE SEQUENCE [LARGE SCALE GENOMIC DNA]</scope>
    <source>
        <strain evidence="1 2">KR-140</strain>
    </source>
</reference>
<dbReference type="Proteomes" id="UP000192582">
    <property type="component" value="Unassembled WGS sequence"/>
</dbReference>
<dbReference type="STRING" id="695939.SAMN00790413_05765"/>
<gene>
    <name evidence="1" type="ORF">SAMN00790413_05765</name>
</gene>
<sequence>MPTKALSRVQALIQGVLEERAARGLGNELPETKVTLRLNAADAFWLSQLAELMDASRTRAASQLLSAAVRDAAHAAGLPTEGEAFKTQLKAFLDAELPQETPPIHDN</sequence>